<evidence type="ECO:0000256" key="5">
    <source>
        <dbReference type="ARBA" id="ARBA00023136"/>
    </source>
</evidence>
<dbReference type="InterPro" id="IPR050367">
    <property type="entry name" value="APC_superfamily"/>
</dbReference>
<keyword evidence="4 6" id="KW-1133">Transmembrane helix</keyword>
<keyword evidence="5 6" id="KW-0472">Membrane</keyword>
<dbReference type="Proteomes" id="UP001500689">
    <property type="component" value="Unassembled WGS sequence"/>
</dbReference>
<dbReference type="Pfam" id="PF13520">
    <property type="entry name" value="AA_permease_2"/>
    <property type="match status" value="1"/>
</dbReference>
<keyword evidence="2" id="KW-1003">Cell membrane</keyword>
<name>A0ABP6V2M6_9PSEU</name>
<feature type="transmembrane region" description="Helical" evidence="6">
    <location>
        <begin position="155"/>
        <end position="174"/>
    </location>
</feature>
<comment type="subcellular location">
    <subcellularLocation>
        <location evidence="1">Cell membrane</location>
        <topology evidence="1">Multi-pass membrane protein</topology>
    </subcellularLocation>
</comment>
<evidence type="ECO:0000256" key="2">
    <source>
        <dbReference type="ARBA" id="ARBA00022475"/>
    </source>
</evidence>
<comment type="caution">
    <text evidence="7">The sequence shown here is derived from an EMBL/GenBank/DDBJ whole genome shotgun (WGS) entry which is preliminary data.</text>
</comment>
<feature type="transmembrane region" description="Helical" evidence="6">
    <location>
        <begin position="194"/>
        <end position="216"/>
    </location>
</feature>
<evidence type="ECO:0000256" key="3">
    <source>
        <dbReference type="ARBA" id="ARBA00022692"/>
    </source>
</evidence>
<proteinExistence type="predicted"/>
<evidence type="ECO:0000313" key="8">
    <source>
        <dbReference type="Proteomes" id="UP001500689"/>
    </source>
</evidence>
<sequence length="429" mass="44006">MTTETIPSTTDARPGIGLTQGVALYVCAILGAGVLVFPGQSSSLAGPAALLAWAFSALLGLPLAFTFAALASRFPDAGGVATFTEKAFGPIAGGIVGWWYFIAGSVGQTIVPLTAGYYVATALGVEPHWAPAIAAIVLVIAVAANLAGFKVGARVQIALALGVTAILLAVILIALPQIDFTQFTPFAPHGISGIGQATVVLFFAFAGWEAIAHLSAEFRDVRRTLPRATVLTIAIVTVLYLGVAFAVVGTGAYGSRTLDRISLGVIIERGIGLSAAGVVAVAAVVICLGTTNAFVASVSRLGYALARDGWAPARLVRRNRQGALQYSILAVGAIGCAGLLGATLFGWGTDDIVFIPAVLVLATYLLGTVAAARLFTGGLRILALVATVLLLITVPFAGWHLLVPPAIAVLALLAHRIGRGTRKHKPTTE</sequence>
<accession>A0ABP6V2M6</accession>
<reference evidence="8" key="1">
    <citation type="journal article" date="2019" name="Int. J. Syst. Evol. Microbiol.">
        <title>The Global Catalogue of Microorganisms (GCM) 10K type strain sequencing project: providing services to taxonomists for standard genome sequencing and annotation.</title>
        <authorList>
            <consortium name="The Broad Institute Genomics Platform"/>
            <consortium name="The Broad Institute Genome Sequencing Center for Infectious Disease"/>
            <person name="Wu L."/>
            <person name="Ma J."/>
        </authorList>
    </citation>
    <scope>NUCLEOTIDE SEQUENCE [LARGE SCALE GENOMIC DNA]</scope>
    <source>
        <strain evidence="8">JCM 16898</strain>
    </source>
</reference>
<dbReference type="Gene3D" id="1.20.1740.10">
    <property type="entry name" value="Amino acid/polyamine transporter I"/>
    <property type="match status" value="1"/>
</dbReference>
<keyword evidence="3 6" id="KW-0812">Transmembrane</keyword>
<organism evidence="7 8">
    <name type="scientific">Amycolatopsis ultiminotia</name>
    <dbReference type="NCBI Taxonomy" id="543629"/>
    <lineage>
        <taxon>Bacteria</taxon>
        <taxon>Bacillati</taxon>
        <taxon>Actinomycetota</taxon>
        <taxon>Actinomycetes</taxon>
        <taxon>Pseudonocardiales</taxon>
        <taxon>Pseudonocardiaceae</taxon>
        <taxon>Amycolatopsis</taxon>
    </lineage>
</organism>
<gene>
    <name evidence="7" type="ORF">GCM10022222_08260</name>
</gene>
<feature type="transmembrane region" description="Helical" evidence="6">
    <location>
        <begin position="228"/>
        <end position="253"/>
    </location>
</feature>
<feature type="transmembrane region" description="Helical" evidence="6">
    <location>
        <begin position="379"/>
        <end position="396"/>
    </location>
</feature>
<evidence type="ECO:0000313" key="7">
    <source>
        <dbReference type="EMBL" id="GAA3527615.1"/>
    </source>
</evidence>
<feature type="transmembrane region" description="Helical" evidence="6">
    <location>
        <begin position="91"/>
        <end position="117"/>
    </location>
</feature>
<evidence type="ECO:0000256" key="1">
    <source>
        <dbReference type="ARBA" id="ARBA00004651"/>
    </source>
</evidence>
<feature type="transmembrane region" description="Helical" evidence="6">
    <location>
        <begin position="324"/>
        <end position="347"/>
    </location>
</feature>
<feature type="transmembrane region" description="Helical" evidence="6">
    <location>
        <begin position="21"/>
        <end position="38"/>
    </location>
</feature>
<dbReference type="RefSeq" id="WP_344855383.1">
    <property type="nucleotide sequence ID" value="NZ_BAAAZN010000001.1"/>
</dbReference>
<dbReference type="EMBL" id="BAAAZN010000001">
    <property type="protein sequence ID" value="GAA3527615.1"/>
    <property type="molecule type" value="Genomic_DNA"/>
</dbReference>
<feature type="transmembrane region" description="Helical" evidence="6">
    <location>
        <begin position="353"/>
        <end position="372"/>
    </location>
</feature>
<dbReference type="InterPro" id="IPR002293">
    <property type="entry name" value="AA/rel_permease1"/>
</dbReference>
<dbReference type="PANTHER" id="PTHR42770:SF13">
    <property type="entry name" value="L-METHIONINE_BRANCHED-CHAIN AMINO ACID EXPORTER YJEH"/>
    <property type="match status" value="1"/>
</dbReference>
<keyword evidence="8" id="KW-1185">Reference proteome</keyword>
<dbReference type="PIRSF" id="PIRSF006060">
    <property type="entry name" value="AA_transporter"/>
    <property type="match status" value="1"/>
</dbReference>
<evidence type="ECO:0000256" key="4">
    <source>
        <dbReference type="ARBA" id="ARBA00022989"/>
    </source>
</evidence>
<feature type="transmembrane region" description="Helical" evidence="6">
    <location>
        <begin position="129"/>
        <end position="148"/>
    </location>
</feature>
<feature type="transmembrane region" description="Helical" evidence="6">
    <location>
        <begin position="50"/>
        <end position="70"/>
    </location>
</feature>
<dbReference type="PANTHER" id="PTHR42770">
    <property type="entry name" value="AMINO ACID TRANSPORTER-RELATED"/>
    <property type="match status" value="1"/>
</dbReference>
<protein>
    <submittedName>
        <fullName evidence="7">Amino acid permease</fullName>
    </submittedName>
</protein>
<feature type="transmembrane region" description="Helical" evidence="6">
    <location>
        <begin position="273"/>
        <end position="303"/>
    </location>
</feature>
<evidence type="ECO:0000256" key="6">
    <source>
        <dbReference type="SAM" id="Phobius"/>
    </source>
</evidence>